<dbReference type="EMBL" id="SPUH01000002">
    <property type="protein sequence ID" value="TKS52888.1"/>
    <property type="molecule type" value="Genomic_DNA"/>
</dbReference>
<proteinExistence type="predicted"/>
<evidence type="ECO:0000313" key="1">
    <source>
        <dbReference type="EMBL" id="TKS52888.1"/>
    </source>
</evidence>
<comment type="caution">
    <text evidence="1">The sequence shown here is derived from an EMBL/GenBank/DDBJ whole genome shotgun (WGS) entry which is preliminary data.</text>
</comment>
<dbReference type="Pfam" id="PF20132">
    <property type="entry name" value="DUF6522"/>
    <property type="match status" value="1"/>
</dbReference>
<dbReference type="AlphaFoldDB" id="A0A4Z1R8C2"/>
<reference evidence="1 2" key="1">
    <citation type="submission" date="2019-01" db="EMBL/GenBank/DDBJ databases">
        <authorList>
            <person name="Zhang S."/>
        </authorList>
    </citation>
    <scope>NUCLEOTIDE SEQUENCE [LARGE SCALE GENOMIC DNA]</scope>
    <source>
        <strain evidence="1 2">1626</strain>
    </source>
</reference>
<dbReference type="Proteomes" id="UP000298681">
    <property type="component" value="Unassembled WGS sequence"/>
</dbReference>
<sequence length="90" mass="9513">MKAIALQLADADTSPASIEIDGAQAAASLGLEVSAFRQLMHDGKVSLLCERGTGEDAGLWRATFYYEGRRFRAVVDGHGHILHATGSASP</sequence>
<accession>A0A4Z1R8C2</accession>
<gene>
    <name evidence="1" type="ORF">E4582_11690</name>
</gene>
<dbReference type="InterPro" id="IPR045389">
    <property type="entry name" value="DUF6522"/>
</dbReference>
<protein>
    <submittedName>
        <fullName evidence="1">Uncharacterized protein</fullName>
    </submittedName>
</protein>
<organism evidence="1 2">
    <name type="scientific">Luteimonas yindakuii</name>
    <dbReference type="NCBI Taxonomy" id="2565782"/>
    <lineage>
        <taxon>Bacteria</taxon>
        <taxon>Pseudomonadati</taxon>
        <taxon>Pseudomonadota</taxon>
        <taxon>Gammaproteobacteria</taxon>
        <taxon>Lysobacterales</taxon>
        <taxon>Lysobacteraceae</taxon>
        <taxon>Luteimonas</taxon>
    </lineage>
</organism>
<dbReference type="RefSeq" id="WP_134675008.1">
    <property type="nucleotide sequence ID" value="NZ_SPUH01000002.1"/>
</dbReference>
<name>A0A4Z1R8C2_9GAMM</name>
<keyword evidence="2" id="KW-1185">Reference proteome</keyword>
<evidence type="ECO:0000313" key="2">
    <source>
        <dbReference type="Proteomes" id="UP000298681"/>
    </source>
</evidence>